<organism evidence="2 3">
    <name type="scientific">Limnothrix redekei LRLZ20PSL1</name>
    <dbReference type="NCBI Taxonomy" id="3112953"/>
    <lineage>
        <taxon>Bacteria</taxon>
        <taxon>Bacillati</taxon>
        <taxon>Cyanobacteriota</taxon>
        <taxon>Cyanophyceae</taxon>
        <taxon>Pseudanabaenales</taxon>
        <taxon>Pseudanabaenaceae</taxon>
        <taxon>Limnothrix</taxon>
    </lineage>
</organism>
<dbReference type="GO" id="GO:0033711">
    <property type="term" value="F:4-phosphoerythronate dehydrogenase activity"/>
    <property type="evidence" value="ECO:0007669"/>
    <property type="project" value="UniProtKB-EC"/>
</dbReference>
<feature type="domain" description="NAD-dependent epimerase/dehydratase" evidence="1">
    <location>
        <begin position="14"/>
        <end position="216"/>
    </location>
</feature>
<name>A0ABW7CBR3_9CYAN</name>
<evidence type="ECO:0000259" key="1">
    <source>
        <dbReference type="Pfam" id="PF01370"/>
    </source>
</evidence>
<keyword evidence="3" id="KW-1185">Reference proteome</keyword>
<evidence type="ECO:0000313" key="2">
    <source>
        <dbReference type="EMBL" id="MFG3818303.1"/>
    </source>
</evidence>
<dbReference type="EMBL" id="JAZAQF010000069">
    <property type="protein sequence ID" value="MFG3818303.1"/>
    <property type="molecule type" value="Genomic_DNA"/>
</dbReference>
<dbReference type="CDD" id="cd05266">
    <property type="entry name" value="SDR_a4"/>
    <property type="match status" value="1"/>
</dbReference>
<dbReference type="InterPro" id="IPR051783">
    <property type="entry name" value="NAD(P)-dependent_oxidoreduct"/>
</dbReference>
<dbReference type="Proteomes" id="UP001604335">
    <property type="component" value="Unassembled WGS sequence"/>
</dbReference>
<dbReference type="InterPro" id="IPR036291">
    <property type="entry name" value="NAD(P)-bd_dom_sf"/>
</dbReference>
<sequence length="283" mass="30800">MDAAINRSGSESVMILGCGYVGRPMAQYWRSQGLTVTGTTTTPDRLAELADCCDRALCLRGDDEAGLRSALAGQTTLLVCLGPRRSGIYRETYLHSAQTLAQLLPELPQLRQVIYTSSYGVYGDRGGAWVDETTPPQPTTDNGRILLETEQVLLGAARNDLAVCVFRLGGICGPGREVADIFRSASGQVRPGSGQDWSNWIHLDDIVGAIAFAQAAQLSGLYNLVHDEPLTQAELLDRAFRRRGWPGVTWNPAESAQRPYNARVSNQKLKTAGYQFRSATIPL</sequence>
<comment type="caution">
    <text evidence="2">The sequence shown here is derived from an EMBL/GenBank/DDBJ whole genome shotgun (WGS) entry which is preliminary data.</text>
</comment>
<reference evidence="3" key="1">
    <citation type="journal article" date="2024" name="Algal Res.">
        <title>Biochemical, toxicological and genomic investigation of a high-biomass producing Limnothrix strain isolated from Italian shallow drinking water reservoir.</title>
        <authorList>
            <person name="Simonazzi M."/>
            <person name="Shishido T.K."/>
            <person name="Delbaje E."/>
            <person name="Wahlsten M."/>
            <person name="Fewer D.P."/>
            <person name="Sivonen K."/>
            <person name="Pezzolesi L."/>
            <person name="Pistocchi R."/>
        </authorList>
    </citation>
    <scope>NUCLEOTIDE SEQUENCE [LARGE SCALE GENOMIC DNA]</scope>
    <source>
        <strain evidence="3">LRLZ20PSL1</strain>
    </source>
</reference>
<dbReference type="PANTHER" id="PTHR48079">
    <property type="entry name" value="PROTEIN YEEZ"/>
    <property type="match status" value="1"/>
</dbReference>
<dbReference type="Pfam" id="PF01370">
    <property type="entry name" value="Epimerase"/>
    <property type="match status" value="1"/>
</dbReference>
<dbReference type="EC" id="1.1.1.290" evidence="2"/>
<protein>
    <submittedName>
        <fullName evidence="2">SDR family oxidoreductase</fullName>
        <ecNumber evidence="2">1.1.1.290</ecNumber>
    </submittedName>
</protein>
<evidence type="ECO:0000313" key="3">
    <source>
        <dbReference type="Proteomes" id="UP001604335"/>
    </source>
</evidence>
<dbReference type="SUPFAM" id="SSF51735">
    <property type="entry name" value="NAD(P)-binding Rossmann-fold domains"/>
    <property type="match status" value="1"/>
</dbReference>
<dbReference type="Gene3D" id="3.40.50.720">
    <property type="entry name" value="NAD(P)-binding Rossmann-like Domain"/>
    <property type="match status" value="1"/>
</dbReference>
<gene>
    <name evidence="2" type="ORF">VPK24_11700</name>
</gene>
<dbReference type="PANTHER" id="PTHR48079:SF6">
    <property type="entry name" value="NAD(P)-BINDING DOMAIN-CONTAINING PROTEIN-RELATED"/>
    <property type="match status" value="1"/>
</dbReference>
<dbReference type="InterPro" id="IPR001509">
    <property type="entry name" value="Epimerase_deHydtase"/>
</dbReference>
<accession>A0ABW7CBR3</accession>
<keyword evidence="2" id="KW-0560">Oxidoreductase</keyword>
<proteinExistence type="predicted"/>